<feature type="domain" description="SCP" evidence="2">
    <location>
        <begin position="21"/>
        <end position="173"/>
    </location>
</feature>
<dbReference type="Pfam" id="PF00188">
    <property type="entry name" value="CAP"/>
    <property type="match status" value="1"/>
</dbReference>
<dbReference type="GeneID" id="191308"/>
<accession>O62507</accession>
<dbReference type="eggNOG" id="KOG3017">
    <property type="taxonomic scope" value="Eukaryota"/>
</dbReference>
<dbReference type="InParanoid" id="O62507"/>
<dbReference type="InterPro" id="IPR014044">
    <property type="entry name" value="CAP_dom"/>
</dbReference>
<dbReference type="CTD" id="191308"/>
<gene>
    <name evidence="3 5" type="primary">scl-19</name>
    <name evidence="3" type="ORF">CELE_ZK384.1</name>
    <name evidence="5" type="ORF">ZK384.1</name>
</gene>
<keyword evidence="1" id="KW-0732">Signal</keyword>
<dbReference type="KEGG" id="cel:CELE_ZK384.1"/>
<dbReference type="InterPro" id="IPR035940">
    <property type="entry name" value="CAP_sf"/>
</dbReference>
<protein>
    <submittedName>
        <fullName evidence="3">SCP domain-containing protein</fullName>
    </submittedName>
</protein>
<dbReference type="STRING" id="6239.ZK384.1.1"/>
<dbReference type="OMA" id="WHNSEYL"/>
<dbReference type="InterPro" id="IPR001283">
    <property type="entry name" value="CRISP-related"/>
</dbReference>
<dbReference type="PANTHER" id="PTHR10334">
    <property type="entry name" value="CYSTEINE-RICH SECRETORY PROTEIN-RELATED"/>
    <property type="match status" value="1"/>
</dbReference>
<dbReference type="PRINTS" id="PR00837">
    <property type="entry name" value="V5TPXLIKE"/>
</dbReference>
<proteinExistence type="predicted"/>
<feature type="signal peptide" evidence="1">
    <location>
        <begin position="1"/>
        <end position="16"/>
    </location>
</feature>
<evidence type="ECO:0000256" key="1">
    <source>
        <dbReference type="SAM" id="SignalP"/>
    </source>
</evidence>
<dbReference type="SUPFAM" id="SSF55797">
    <property type="entry name" value="PR-1-like"/>
    <property type="match status" value="1"/>
</dbReference>
<sequence length="207" mass="23046">MKLLLFLLLAISSSSGQLSPNGRQQVLDFHNKLRSQVALGVFSANGTIKPPARNMERLTYGQQFERLAQDYVADCPDGLEIPIGRNIGMNYYTTKVDETYNSMDEYVIDALNDWAEEFQVNGWLSTIYNDTSISAASQMVWAGTKYVGCGVKRCDPINVVVVCMYYQQGNLVGRPIYKEGPPCTACPPMRICPGQKECCDRVMGLCT</sequence>
<keyword evidence="4" id="KW-1185">Reference proteome</keyword>
<dbReference type="RefSeq" id="NP_507654.2">
    <property type="nucleotide sequence ID" value="NM_075253.3"/>
</dbReference>
<dbReference type="Proteomes" id="UP000001940">
    <property type="component" value="Chromosome V"/>
</dbReference>
<name>O62507_CAEEL</name>
<dbReference type="HOGENOM" id="CLU_035730_7_1_1"/>
<organism evidence="3 4">
    <name type="scientific">Caenorhabditis elegans</name>
    <dbReference type="NCBI Taxonomy" id="6239"/>
    <lineage>
        <taxon>Eukaryota</taxon>
        <taxon>Metazoa</taxon>
        <taxon>Ecdysozoa</taxon>
        <taxon>Nematoda</taxon>
        <taxon>Chromadorea</taxon>
        <taxon>Rhabditida</taxon>
        <taxon>Rhabditina</taxon>
        <taxon>Rhabditomorpha</taxon>
        <taxon>Rhabditoidea</taxon>
        <taxon>Rhabditidae</taxon>
        <taxon>Peloderinae</taxon>
        <taxon>Caenorhabditis</taxon>
    </lineage>
</organism>
<evidence type="ECO:0000313" key="4">
    <source>
        <dbReference type="Proteomes" id="UP000001940"/>
    </source>
</evidence>
<reference evidence="3 4" key="1">
    <citation type="journal article" date="1998" name="Science">
        <title>Genome sequence of the nematode C. elegans: a platform for investigating biology.</title>
        <authorList>
            <consortium name="The C. elegans sequencing consortium"/>
            <person name="Sulson J.E."/>
            <person name="Waterston R."/>
        </authorList>
    </citation>
    <scope>NUCLEOTIDE SEQUENCE [LARGE SCALE GENOMIC DNA]</scope>
    <source>
        <strain evidence="3 4">Bristol N2</strain>
    </source>
</reference>
<dbReference type="GO" id="GO:0005615">
    <property type="term" value="C:extracellular space"/>
    <property type="evidence" value="ECO:0000318"/>
    <property type="project" value="GO_Central"/>
</dbReference>
<dbReference type="SMART" id="SM00198">
    <property type="entry name" value="SCP"/>
    <property type="match status" value="1"/>
</dbReference>
<dbReference type="AGR" id="WB:WBGene00013971"/>
<dbReference type="FunCoup" id="O62507">
    <property type="interactions" value="86"/>
</dbReference>
<dbReference type="WormBase" id="ZK384.1">
    <property type="protein sequence ID" value="CE45228"/>
    <property type="gene ID" value="WBGene00013971"/>
    <property type="gene designation" value="scl-19"/>
</dbReference>
<dbReference type="PhylomeDB" id="O62507"/>
<dbReference type="EMBL" id="BX284605">
    <property type="protein sequence ID" value="CAB05010.2"/>
    <property type="molecule type" value="Genomic_DNA"/>
</dbReference>
<feature type="chain" id="PRO_5004159118" evidence="1">
    <location>
        <begin position="17"/>
        <end position="207"/>
    </location>
</feature>
<evidence type="ECO:0000313" key="3">
    <source>
        <dbReference type="EMBL" id="CAB05010.2"/>
    </source>
</evidence>
<dbReference type="OrthoDB" id="5876828at2759"/>
<dbReference type="UCSC" id="ZK384.1">
    <property type="organism name" value="c. elegans"/>
</dbReference>
<dbReference type="PaxDb" id="6239-ZK384.1"/>
<dbReference type="Gene3D" id="3.40.33.10">
    <property type="entry name" value="CAP"/>
    <property type="match status" value="1"/>
</dbReference>
<dbReference type="CDD" id="cd05380">
    <property type="entry name" value="CAP_euk"/>
    <property type="match status" value="1"/>
</dbReference>
<dbReference type="SMR" id="O62507"/>
<evidence type="ECO:0000259" key="2">
    <source>
        <dbReference type="SMART" id="SM00198"/>
    </source>
</evidence>
<evidence type="ECO:0000313" key="5">
    <source>
        <dbReference type="WormBase" id="ZK384.1"/>
    </source>
</evidence>
<dbReference type="AlphaFoldDB" id="O62507"/>